<name>A0A8A3PFQ6_9HELO</name>
<keyword evidence="2" id="KW-1185">Reference proteome</keyword>
<reference evidence="1" key="1">
    <citation type="submission" date="2020-10" db="EMBL/GenBank/DDBJ databases">
        <title>Genome Sequence of Monilinia vaccinii-corymbosi Sheds Light on Mummy Berry Disease Infection of Blueberry and Mating Type.</title>
        <authorList>
            <person name="Yow A.G."/>
            <person name="Zhang Y."/>
            <person name="Bansal K."/>
            <person name="Eacker S.M."/>
            <person name="Sullivan S."/>
            <person name="Liachko I."/>
            <person name="Cubeta M.A."/>
            <person name="Rollins J.A."/>
            <person name="Ashrafi H."/>
        </authorList>
    </citation>
    <scope>NUCLEOTIDE SEQUENCE</scope>
    <source>
        <strain evidence="1">RL-1</strain>
    </source>
</reference>
<accession>A0A8A3PFQ6</accession>
<dbReference type="EMBL" id="CP063408">
    <property type="protein sequence ID" value="QSZ33871.1"/>
    <property type="molecule type" value="Genomic_DNA"/>
</dbReference>
<evidence type="ECO:0000313" key="2">
    <source>
        <dbReference type="Proteomes" id="UP000672032"/>
    </source>
</evidence>
<gene>
    <name evidence="1" type="ORF">DSL72_005444</name>
</gene>
<sequence length="115" mass="13010">MPTMKLSGIAEHTSHQLHGYYFAWARRRPGKAQRNIDAAAWSQTVISALPMRASDLHLHLSTTTTMSRARPRIFKIHFVSGAFEARPYDARDLEINVMGFLRRDSLGDPARCGWG</sequence>
<evidence type="ECO:0000313" key="1">
    <source>
        <dbReference type="EMBL" id="QSZ33871.1"/>
    </source>
</evidence>
<dbReference type="AlphaFoldDB" id="A0A8A3PFQ6"/>
<organism evidence="1 2">
    <name type="scientific">Monilinia vaccinii-corymbosi</name>
    <dbReference type="NCBI Taxonomy" id="61207"/>
    <lineage>
        <taxon>Eukaryota</taxon>
        <taxon>Fungi</taxon>
        <taxon>Dikarya</taxon>
        <taxon>Ascomycota</taxon>
        <taxon>Pezizomycotina</taxon>
        <taxon>Leotiomycetes</taxon>
        <taxon>Helotiales</taxon>
        <taxon>Sclerotiniaceae</taxon>
        <taxon>Monilinia</taxon>
    </lineage>
</organism>
<proteinExistence type="predicted"/>
<dbReference type="Proteomes" id="UP000672032">
    <property type="component" value="Chromosome 4"/>
</dbReference>
<protein>
    <submittedName>
        <fullName evidence="1">Uncharacterized protein</fullName>
    </submittedName>
</protein>